<dbReference type="Gene3D" id="3.40.50.300">
    <property type="entry name" value="P-loop containing nucleotide triphosphate hydrolases"/>
    <property type="match status" value="1"/>
</dbReference>
<comment type="caution">
    <text evidence="1">Lacks conserved residue(s) required for the propagation of feature annotation.</text>
</comment>
<dbReference type="GO" id="GO:0016887">
    <property type="term" value="F:ATP hydrolysis activity"/>
    <property type="evidence" value="ECO:0007669"/>
    <property type="project" value="InterPro"/>
</dbReference>
<dbReference type="InterPro" id="IPR054762">
    <property type="entry name" value="Gp19_RNaseH-like"/>
</dbReference>
<dbReference type="GO" id="GO:0019073">
    <property type="term" value="P:viral DNA genome packaging"/>
    <property type="evidence" value="ECO:0007669"/>
    <property type="project" value="UniProtKB-UniRule"/>
</dbReference>
<comment type="cofactor">
    <cofactor evidence="1">
        <name>Mg(2+)</name>
        <dbReference type="ChEBI" id="CHEBI:18420"/>
    </cofactor>
</comment>
<dbReference type="SUPFAM" id="SSF52540">
    <property type="entry name" value="P-loop containing nucleoside triphosphate hydrolases"/>
    <property type="match status" value="1"/>
</dbReference>
<evidence type="ECO:0000256" key="1">
    <source>
        <dbReference type="HAMAP-Rule" id="MF_04147"/>
    </source>
</evidence>
<dbReference type="GO" id="GO:0098009">
    <property type="term" value="C:viral terminase, large subunit"/>
    <property type="evidence" value="ECO:0007669"/>
    <property type="project" value="UniProtKB-UniRule"/>
</dbReference>
<name>A0AAX3ZXR1_9CAUD</name>
<feature type="binding site" evidence="1">
    <location>
        <position position="507"/>
    </location>
    <ligand>
        <name>Mg(2+)</name>
        <dbReference type="ChEBI" id="CHEBI:18420"/>
        <label>1</label>
        <note>catalytic; for nuclease activity</note>
    </ligand>
</feature>
<keyword evidence="1" id="KW-1188">Viral release from host cell</keyword>
<organism evidence="3 4">
    <name type="scientific">Roseobacter phage CRP-403</name>
    <dbReference type="NCBI Taxonomy" id="3072849"/>
    <lineage>
        <taxon>Viruses</taxon>
        <taxon>Duplodnaviria</taxon>
        <taxon>Heunggongvirae</taxon>
        <taxon>Uroviricota</taxon>
        <taxon>Caudoviricetes</taxon>
        <taxon>Autographivirales</taxon>
        <taxon>Autographivirales incertae sedis</taxon>
        <taxon>Shangxiadianvirus</taxon>
        <taxon>Shangxiadianvirus CRP403</taxon>
    </lineage>
</organism>
<feature type="binding site" evidence="1">
    <location>
        <position position="353"/>
    </location>
    <ligand>
        <name>Mg(2+)</name>
        <dbReference type="ChEBI" id="CHEBI:18420"/>
        <label>1</label>
        <note>catalytic; for nuclease activity</note>
    </ligand>
</feature>
<dbReference type="GO" id="GO:0005524">
    <property type="term" value="F:ATP binding"/>
    <property type="evidence" value="ECO:0007669"/>
    <property type="project" value="UniProtKB-KW"/>
</dbReference>
<comment type="function">
    <text evidence="1">The terminase large subunit acts as an ATP driven molecular motor necessary for viral DNA translocation into empty capsids and as an endonuclease that cuts the viral genome at a unique and precise dsDNA sequence to initiate and to end a packaging reaction. The terminase lies at a unique vertex of the procapsid and is composed of two subunits, a small terminase subunit involved in viral DNA recognition (packaging sequence), and a large terminase subunit possessing endonucleolytic and ATPase activities. Both terminase subunits heterooligomerize and are docked on the portal protein to form the packaging machine. The terminase large subunit exhibits endonuclease activity and cleaves the viral genome concatemer. Once the DNA is packaged, the terminase detaches from the portal and gets replaced by the tail to finish maturation of the virion.</text>
</comment>
<dbReference type="InterPro" id="IPR044271">
    <property type="entry name" value="Terminase_large_su_gp19"/>
</dbReference>
<dbReference type="EC" id="3.6.4.-" evidence="1"/>
<comment type="subunit">
    <text evidence="1">Homopentamer. Interacts with the terminase small subunit; the active complex is probably heterooligomeric. Interacts with the portal protein.</text>
</comment>
<proteinExistence type="inferred from homology"/>
<feature type="domain" description="Terminase large subunit ribonuclease H-like" evidence="2">
    <location>
        <begin position="352"/>
        <end position="459"/>
    </location>
</feature>
<dbReference type="GO" id="GO:0046872">
    <property type="term" value="F:metal ion binding"/>
    <property type="evidence" value="ECO:0007669"/>
    <property type="project" value="UniProtKB-UniRule"/>
</dbReference>
<protein>
    <recommendedName>
        <fullName evidence="1">Terminase, large subunit</fullName>
    </recommendedName>
    <alternativeName>
        <fullName evidence="1">DNA-packaging protein</fullName>
    </alternativeName>
    <domain>
        <recommendedName>
            <fullName evidence="1">ATPase</fullName>
            <ecNumber evidence="1">3.6.4.-</ecNumber>
        </recommendedName>
    </domain>
    <domain>
        <recommendedName>
            <fullName evidence="1">Endonuclease</fullName>
            <ecNumber evidence="1">3.1.21.-</ecNumber>
        </recommendedName>
    </domain>
</protein>
<comment type="similarity">
    <text evidence="1">Belongs to the Teseptimavirus large terminase family.</text>
</comment>
<reference evidence="3 4" key="1">
    <citation type="submission" date="2023-08" db="EMBL/GenBank/DDBJ databases">
        <authorList>
            <person name="Du S."/>
            <person name="Wu Z."/>
            <person name="Wu Y."/>
            <person name="Yang M."/>
            <person name="Shao J."/>
            <person name="Liu H."/>
            <person name="Zhao Y."/>
            <person name="Zhang Z."/>
        </authorList>
    </citation>
    <scope>NUCLEOTIDE SEQUENCE [LARGE SCALE GENOMIC DNA]</scope>
</reference>
<feature type="binding site" evidence="1">
    <location>
        <position position="409"/>
    </location>
    <ligand>
        <name>Mg(2+)</name>
        <dbReference type="ChEBI" id="CHEBI:18420"/>
        <label>2</label>
        <note>catalytic; for nuclease activity</note>
    </ligand>
</feature>
<keyword evidence="1" id="KW-0231">Viral genome packaging</keyword>
<dbReference type="Gene3D" id="3.30.420.240">
    <property type="match status" value="1"/>
</dbReference>
<dbReference type="Pfam" id="PF22530">
    <property type="entry name" value="Terminase-T7_RNaseH-like"/>
    <property type="match status" value="1"/>
</dbReference>
<keyword evidence="1" id="KW-0378">Hydrolase</keyword>
<keyword evidence="1" id="KW-0540">Nuclease</keyword>
<dbReference type="HAMAP" id="MF_04147">
    <property type="entry name" value="TERL_T7"/>
    <property type="match status" value="1"/>
</dbReference>
<dbReference type="EMBL" id="OR420752">
    <property type="protein sequence ID" value="WMM95759.1"/>
    <property type="molecule type" value="Genomic_DNA"/>
</dbReference>
<sequence length="569" mass="64403">MTIPDTPFHKKIRSDFKIFVYYIHQHLGLPEPTPVQLNIADYLQHGPKRSIIQAFRGVGKSHLTAGYVVWRLLKDAEQKILVVSASKERADAFSTFCQRLIWELEGLEYLIPRTEQRQSKISFDVGPATASQSPSVKSVGITSQITGSRADLIIADDVEVLNNSGTQQMRDKLAETIKEFDAVLKPLPESRVVFLGTPQTEDSLYAKLPERGYECQIWPARMPAKEDMEKYGDSLAQFITDLGLTAGQPTDPLRFNENDLLEREASYGKAGFAMQFMLSTQLSDMERFPLKVRDLVIMSVDDEQGPLRITWGPLEDRALNDLPNAAMRGDRMYPPMNVGDVFADFSGTVMSIDPSGRGSDETGYAVVKMLNGFLFVVACGGLTGGYDDTTLTELSHIAKKYKVNHVVVESNFGDGMFIKLLQPVLGKIHPVLIEEVRHSKQKERRIIDTLEPVMMRHKLVMDPRVIEEDYRTAQKYEQAVRFHKMLIYQMTRITSDKGSLRHDDRLDALSMAVGYFVEQMNRDEIAGEEAHKQDLLDMELKKFMDNLENPNGIKNRSIAPEPVSWTSFR</sequence>
<dbReference type="InterPro" id="IPR027417">
    <property type="entry name" value="P-loop_NTPase"/>
</dbReference>
<feature type="region of interest" description="Nuclease activity" evidence="1">
    <location>
        <begin position="333"/>
        <end position="418"/>
    </location>
</feature>
<gene>
    <name evidence="3" type="ORF">CRP403_gp45</name>
</gene>
<evidence type="ECO:0000313" key="3">
    <source>
        <dbReference type="EMBL" id="WMM95759.1"/>
    </source>
</evidence>
<keyword evidence="1" id="KW-0460">Magnesium</keyword>
<dbReference type="GO" id="GO:0004519">
    <property type="term" value="F:endonuclease activity"/>
    <property type="evidence" value="ECO:0007669"/>
    <property type="project" value="UniProtKB-UniRule"/>
</dbReference>
<dbReference type="InterPro" id="IPR047987">
    <property type="entry name" value="Gp19-like_virus"/>
</dbReference>
<feature type="short sequence motif" description="Walker A motif" evidence="1">
    <location>
        <begin position="54"/>
        <end position="61"/>
    </location>
</feature>
<feature type="short sequence motif" description="Walker B motif" evidence="1">
    <location>
        <begin position="152"/>
        <end position="157"/>
    </location>
</feature>
<dbReference type="EC" id="3.1.21.-" evidence="1"/>
<feature type="binding site" evidence="1">
    <location>
        <position position="353"/>
    </location>
    <ligand>
        <name>Mg(2+)</name>
        <dbReference type="ChEBI" id="CHEBI:18420"/>
        <label>2</label>
        <note>catalytic; for nuclease activity</note>
    </ligand>
</feature>
<evidence type="ECO:0000313" key="4">
    <source>
        <dbReference type="Proteomes" id="UP001304225"/>
    </source>
</evidence>
<comment type="domain">
    <text evidence="1">The ATPase region is in the N-terminus, whereas the nuclease region is in the central part. The C-terminus is involved in prohead binding.</text>
</comment>
<keyword evidence="1" id="KW-0255">Endonuclease</keyword>
<keyword evidence="1" id="KW-0067">ATP-binding</keyword>
<dbReference type="Proteomes" id="UP001304225">
    <property type="component" value="Segment"/>
</dbReference>
<keyword evidence="4" id="KW-1185">Reference proteome</keyword>
<dbReference type="NCBIfam" id="NF033889">
    <property type="entry name" value="termin_lrg_T7"/>
    <property type="match status" value="1"/>
</dbReference>
<keyword evidence="1" id="KW-0479">Metal-binding</keyword>
<accession>A0AAX3ZXR1</accession>
<dbReference type="GO" id="GO:0051276">
    <property type="term" value="P:chromosome organization"/>
    <property type="evidence" value="ECO:0007669"/>
    <property type="project" value="UniProtKB-UniRule"/>
</dbReference>
<keyword evidence="1" id="KW-0547">Nucleotide-binding</keyword>
<evidence type="ECO:0000259" key="2">
    <source>
        <dbReference type="Pfam" id="PF22530"/>
    </source>
</evidence>